<accession>A0A0Q9XDL1</accession>
<evidence type="ECO:0000313" key="3">
    <source>
        <dbReference type="Proteomes" id="UP000009192"/>
    </source>
</evidence>
<name>A0A0Q9XDL1_DROMO</name>
<evidence type="ECO:0000313" key="2">
    <source>
        <dbReference type="EMBL" id="KRG06678.1"/>
    </source>
</evidence>
<organism evidence="2 3">
    <name type="scientific">Drosophila mojavensis</name>
    <name type="common">Fruit fly</name>
    <dbReference type="NCBI Taxonomy" id="7230"/>
    <lineage>
        <taxon>Eukaryota</taxon>
        <taxon>Metazoa</taxon>
        <taxon>Ecdysozoa</taxon>
        <taxon>Arthropoda</taxon>
        <taxon>Hexapoda</taxon>
        <taxon>Insecta</taxon>
        <taxon>Pterygota</taxon>
        <taxon>Neoptera</taxon>
        <taxon>Endopterygota</taxon>
        <taxon>Diptera</taxon>
        <taxon>Brachycera</taxon>
        <taxon>Muscomorpha</taxon>
        <taxon>Ephydroidea</taxon>
        <taxon>Drosophilidae</taxon>
        <taxon>Drosophila</taxon>
    </lineage>
</organism>
<protein>
    <submittedName>
        <fullName evidence="2">Uncharacterized protein, isoform B</fullName>
    </submittedName>
</protein>
<dbReference type="KEGG" id="dmo:Dmoj_GI26910"/>
<proteinExistence type="predicted"/>
<evidence type="ECO:0000256" key="1">
    <source>
        <dbReference type="SAM" id="SignalP"/>
    </source>
</evidence>
<reference evidence="2 3" key="1">
    <citation type="journal article" date="2007" name="Nature">
        <title>Evolution of genes and genomes on the Drosophila phylogeny.</title>
        <authorList>
            <consortium name="Drosophila 12 Genomes Consortium"/>
            <person name="Clark A.G."/>
            <person name="Eisen M.B."/>
            <person name="Smith D.R."/>
            <person name="Bergman C.M."/>
            <person name="Oliver B."/>
            <person name="Markow T.A."/>
            <person name="Kaufman T.C."/>
            <person name="Kellis M."/>
            <person name="Gelbart W."/>
            <person name="Iyer V.N."/>
            <person name="Pollard D.A."/>
            <person name="Sackton T.B."/>
            <person name="Larracuente A.M."/>
            <person name="Singh N.D."/>
            <person name="Abad J.P."/>
            <person name="Abt D.N."/>
            <person name="Adryan B."/>
            <person name="Aguade M."/>
            <person name="Akashi H."/>
            <person name="Anderson W.W."/>
            <person name="Aquadro C.F."/>
            <person name="Ardell D.H."/>
            <person name="Arguello R."/>
            <person name="Artieri C.G."/>
            <person name="Barbash D.A."/>
            <person name="Barker D."/>
            <person name="Barsanti P."/>
            <person name="Batterham P."/>
            <person name="Batzoglou S."/>
            <person name="Begun D."/>
            <person name="Bhutkar A."/>
            <person name="Blanco E."/>
            <person name="Bosak S.A."/>
            <person name="Bradley R.K."/>
            <person name="Brand A.D."/>
            <person name="Brent M.R."/>
            <person name="Brooks A.N."/>
            <person name="Brown R.H."/>
            <person name="Butlin R.K."/>
            <person name="Caggese C."/>
            <person name="Calvi B.R."/>
            <person name="Bernardo de Carvalho A."/>
            <person name="Caspi A."/>
            <person name="Castrezana S."/>
            <person name="Celniker S.E."/>
            <person name="Chang J.L."/>
            <person name="Chapple C."/>
            <person name="Chatterji S."/>
            <person name="Chinwalla A."/>
            <person name="Civetta A."/>
            <person name="Clifton S.W."/>
            <person name="Comeron J.M."/>
            <person name="Costello J.C."/>
            <person name="Coyne J.A."/>
            <person name="Daub J."/>
            <person name="David R.G."/>
            <person name="Delcher A.L."/>
            <person name="Delehaunty K."/>
            <person name="Do C.B."/>
            <person name="Ebling H."/>
            <person name="Edwards K."/>
            <person name="Eickbush T."/>
            <person name="Evans J.D."/>
            <person name="Filipski A."/>
            <person name="Findeiss S."/>
            <person name="Freyhult E."/>
            <person name="Fulton L."/>
            <person name="Fulton R."/>
            <person name="Garcia A.C."/>
            <person name="Gardiner A."/>
            <person name="Garfield D.A."/>
            <person name="Garvin B.E."/>
            <person name="Gibson G."/>
            <person name="Gilbert D."/>
            <person name="Gnerre S."/>
            <person name="Godfrey J."/>
            <person name="Good R."/>
            <person name="Gotea V."/>
            <person name="Gravely B."/>
            <person name="Greenberg A.J."/>
            <person name="Griffiths-Jones S."/>
            <person name="Gross S."/>
            <person name="Guigo R."/>
            <person name="Gustafson E.A."/>
            <person name="Haerty W."/>
            <person name="Hahn M.W."/>
            <person name="Halligan D.L."/>
            <person name="Halpern A.L."/>
            <person name="Halter G.M."/>
            <person name="Han M.V."/>
            <person name="Heger A."/>
            <person name="Hillier L."/>
            <person name="Hinrichs A.S."/>
            <person name="Holmes I."/>
            <person name="Hoskins R.A."/>
            <person name="Hubisz M.J."/>
            <person name="Hultmark D."/>
            <person name="Huntley M.A."/>
            <person name="Jaffe D.B."/>
            <person name="Jagadeeshan S."/>
            <person name="Jeck W.R."/>
            <person name="Johnson J."/>
            <person name="Jones C.D."/>
            <person name="Jordan W.C."/>
            <person name="Karpen G.H."/>
            <person name="Kataoka E."/>
            <person name="Keightley P.D."/>
            <person name="Kheradpour P."/>
            <person name="Kirkness E.F."/>
            <person name="Koerich L.B."/>
            <person name="Kristiansen K."/>
            <person name="Kudrna D."/>
            <person name="Kulathinal R.J."/>
            <person name="Kumar S."/>
            <person name="Kwok R."/>
            <person name="Lander E."/>
            <person name="Langley C.H."/>
            <person name="Lapoint R."/>
            <person name="Lazzaro B.P."/>
            <person name="Lee S.J."/>
            <person name="Levesque L."/>
            <person name="Li R."/>
            <person name="Lin C.F."/>
            <person name="Lin M.F."/>
            <person name="Lindblad-Toh K."/>
            <person name="Llopart A."/>
            <person name="Long M."/>
            <person name="Low L."/>
            <person name="Lozovsky E."/>
            <person name="Lu J."/>
            <person name="Luo M."/>
            <person name="Machado C.A."/>
            <person name="Makalowski W."/>
            <person name="Marzo M."/>
            <person name="Matsuda M."/>
            <person name="Matzkin L."/>
            <person name="McAllister B."/>
            <person name="McBride C.S."/>
            <person name="McKernan B."/>
            <person name="McKernan K."/>
            <person name="Mendez-Lago M."/>
            <person name="Minx P."/>
            <person name="Mollenhauer M.U."/>
            <person name="Montooth K."/>
            <person name="Mount S.M."/>
            <person name="Mu X."/>
            <person name="Myers E."/>
            <person name="Negre B."/>
            <person name="Newfeld S."/>
            <person name="Nielsen R."/>
            <person name="Noor M.A."/>
            <person name="O'Grady P."/>
            <person name="Pachter L."/>
            <person name="Papaceit M."/>
            <person name="Parisi M.J."/>
            <person name="Parisi M."/>
            <person name="Parts L."/>
            <person name="Pedersen J.S."/>
            <person name="Pesole G."/>
            <person name="Phillippy A.M."/>
            <person name="Ponting C.P."/>
            <person name="Pop M."/>
            <person name="Porcelli D."/>
            <person name="Powell J.R."/>
            <person name="Prohaska S."/>
            <person name="Pruitt K."/>
            <person name="Puig M."/>
            <person name="Quesneville H."/>
            <person name="Ram K.R."/>
            <person name="Rand D."/>
            <person name="Rasmussen M.D."/>
            <person name="Reed L.K."/>
            <person name="Reenan R."/>
            <person name="Reily A."/>
            <person name="Remington K.A."/>
            <person name="Rieger T.T."/>
            <person name="Ritchie M.G."/>
            <person name="Robin C."/>
            <person name="Rogers Y.H."/>
            <person name="Rohde C."/>
            <person name="Rozas J."/>
            <person name="Rubenfield M.J."/>
            <person name="Ruiz A."/>
            <person name="Russo S."/>
            <person name="Salzberg S.L."/>
            <person name="Sanchez-Gracia A."/>
            <person name="Saranga D.J."/>
            <person name="Sato H."/>
            <person name="Schaeffer S.W."/>
            <person name="Schatz M.C."/>
            <person name="Schlenke T."/>
            <person name="Schwartz R."/>
            <person name="Segarra C."/>
            <person name="Singh R.S."/>
            <person name="Sirot L."/>
            <person name="Sirota M."/>
            <person name="Sisneros N.B."/>
            <person name="Smith C.D."/>
            <person name="Smith T.F."/>
            <person name="Spieth J."/>
            <person name="Stage D.E."/>
            <person name="Stark A."/>
            <person name="Stephan W."/>
            <person name="Strausberg R.L."/>
            <person name="Strempel S."/>
            <person name="Sturgill D."/>
            <person name="Sutton G."/>
            <person name="Sutton G.G."/>
            <person name="Tao W."/>
            <person name="Teichmann S."/>
            <person name="Tobari Y.N."/>
            <person name="Tomimura Y."/>
            <person name="Tsolas J.M."/>
            <person name="Valente V.L."/>
            <person name="Venter E."/>
            <person name="Venter J.C."/>
            <person name="Vicario S."/>
            <person name="Vieira F.G."/>
            <person name="Vilella A.J."/>
            <person name="Villasante A."/>
            <person name="Walenz B."/>
            <person name="Wang J."/>
            <person name="Wasserman M."/>
            <person name="Watts T."/>
            <person name="Wilson D."/>
            <person name="Wilson R.K."/>
            <person name="Wing R.A."/>
            <person name="Wolfner M.F."/>
            <person name="Wong A."/>
            <person name="Wong G.K."/>
            <person name="Wu C.I."/>
            <person name="Wu G."/>
            <person name="Yamamoto D."/>
            <person name="Yang H.P."/>
            <person name="Yang S.P."/>
            <person name="Yorke J.A."/>
            <person name="Yoshida K."/>
            <person name="Zdobnov E."/>
            <person name="Zhang P."/>
            <person name="Zhang Y."/>
            <person name="Zimin A.V."/>
            <person name="Baldwin J."/>
            <person name="Abdouelleil A."/>
            <person name="Abdulkadir J."/>
            <person name="Abebe A."/>
            <person name="Abera B."/>
            <person name="Abreu J."/>
            <person name="Acer S.C."/>
            <person name="Aftuck L."/>
            <person name="Alexander A."/>
            <person name="An P."/>
            <person name="Anderson E."/>
            <person name="Anderson S."/>
            <person name="Arachi H."/>
            <person name="Azer M."/>
            <person name="Bachantsang P."/>
            <person name="Barry A."/>
            <person name="Bayul T."/>
            <person name="Berlin A."/>
            <person name="Bessette D."/>
            <person name="Bloom T."/>
            <person name="Blye J."/>
            <person name="Boguslavskiy L."/>
            <person name="Bonnet C."/>
            <person name="Boukhgalter B."/>
            <person name="Bourzgui I."/>
            <person name="Brown A."/>
            <person name="Cahill P."/>
            <person name="Channer S."/>
            <person name="Cheshatsang Y."/>
            <person name="Chuda L."/>
            <person name="Citroen M."/>
            <person name="Collymore A."/>
            <person name="Cooke P."/>
            <person name="Costello M."/>
            <person name="D'Aco K."/>
            <person name="Daza R."/>
            <person name="De Haan G."/>
            <person name="DeGray S."/>
            <person name="DeMaso C."/>
            <person name="Dhargay N."/>
            <person name="Dooley K."/>
            <person name="Dooley E."/>
            <person name="Doricent M."/>
            <person name="Dorje P."/>
            <person name="Dorjee K."/>
            <person name="Dupes A."/>
            <person name="Elong R."/>
            <person name="Falk J."/>
            <person name="Farina A."/>
            <person name="Faro S."/>
            <person name="Ferguson D."/>
            <person name="Fisher S."/>
            <person name="Foley C.D."/>
            <person name="Franke A."/>
            <person name="Friedrich D."/>
            <person name="Gadbois L."/>
            <person name="Gearin G."/>
            <person name="Gearin C.R."/>
            <person name="Giannoukos G."/>
            <person name="Goode T."/>
            <person name="Graham J."/>
            <person name="Grandbois E."/>
            <person name="Grewal S."/>
            <person name="Gyaltsen K."/>
            <person name="Hafez N."/>
            <person name="Hagos B."/>
            <person name="Hall J."/>
            <person name="Henson C."/>
            <person name="Hollinger A."/>
            <person name="Honan T."/>
            <person name="Huard M.D."/>
            <person name="Hughes L."/>
            <person name="Hurhula B."/>
            <person name="Husby M.E."/>
            <person name="Kamat A."/>
            <person name="Kanga B."/>
            <person name="Kashin S."/>
            <person name="Khazanovich D."/>
            <person name="Kisner P."/>
            <person name="Lance K."/>
            <person name="Lara M."/>
            <person name="Lee W."/>
            <person name="Lennon N."/>
            <person name="Letendre F."/>
            <person name="LeVine R."/>
            <person name="Lipovsky A."/>
            <person name="Liu X."/>
            <person name="Liu J."/>
            <person name="Liu S."/>
            <person name="Lokyitsang T."/>
            <person name="Lokyitsang Y."/>
            <person name="Lubonja R."/>
            <person name="Lui A."/>
            <person name="MacDonald P."/>
            <person name="Magnisalis V."/>
            <person name="Maru K."/>
            <person name="Matthews C."/>
            <person name="McCusker W."/>
            <person name="McDonough S."/>
            <person name="Mehta T."/>
            <person name="Meldrim J."/>
            <person name="Meneus L."/>
            <person name="Mihai O."/>
            <person name="Mihalev A."/>
            <person name="Mihova T."/>
            <person name="Mittelman R."/>
            <person name="Mlenga V."/>
            <person name="Montmayeur A."/>
            <person name="Mulrain L."/>
            <person name="Navidi A."/>
            <person name="Naylor J."/>
            <person name="Negash T."/>
            <person name="Nguyen T."/>
            <person name="Nguyen N."/>
            <person name="Nicol R."/>
            <person name="Norbu C."/>
            <person name="Norbu N."/>
            <person name="Novod N."/>
            <person name="O'Neill B."/>
            <person name="Osman S."/>
            <person name="Markiewicz E."/>
            <person name="Oyono O.L."/>
            <person name="Patti C."/>
            <person name="Phunkhang P."/>
            <person name="Pierre F."/>
            <person name="Priest M."/>
            <person name="Raghuraman S."/>
            <person name="Rege F."/>
            <person name="Reyes R."/>
            <person name="Rise C."/>
            <person name="Rogov P."/>
            <person name="Ross K."/>
            <person name="Ryan E."/>
            <person name="Settipalli S."/>
            <person name="Shea T."/>
            <person name="Sherpa N."/>
            <person name="Shi L."/>
            <person name="Shih D."/>
            <person name="Sparrow T."/>
            <person name="Spaulding J."/>
            <person name="Stalker J."/>
            <person name="Stange-Thomann N."/>
            <person name="Stavropoulos S."/>
            <person name="Stone C."/>
            <person name="Strader C."/>
            <person name="Tesfaye S."/>
            <person name="Thomson T."/>
            <person name="Thoulutsang Y."/>
            <person name="Thoulutsang D."/>
            <person name="Topham K."/>
            <person name="Topping I."/>
            <person name="Tsamla T."/>
            <person name="Vassiliev H."/>
            <person name="Vo A."/>
            <person name="Wangchuk T."/>
            <person name="Wangdi T."/>
            <person name="Weiand M."/>
            <person name="Wilkinson J."/>
            <person name="Wilson A."/>
            <person name="Yadav S."/>
            <person name="Young G."/>
            <person name="Yu Q."/>
            <person name="Zembek L."/>
            <person name="Zhong D."/>
            <person name="Zimmer A."/>
            <person name="Zwirko Z."/>
            <person name="Jaffe D.B."/>
            <person name="Alvarez P."/>
            <person name="Brockman W."/>
            <person name="Butler J."/>
            <person name="Chin C."/>
            <person name="Gnerre S."/>
            <person name="Grabherr M."/>
            <person name="Kleber M."/>
            <person name="Mauceli E."/>
            <person name="MacCallum I."/>
        </authorList>
    </citation>
    <scope>NUCLEOTIDE SEQUENCE [LARGE SCALE GENOMIC DNA]</scope>
    <source>
        <strain evidence="3">Tucson 15081-1352.22</strain>
    </source>
</reference>
<keyword evidence="1" id="KW-0732">Signal</keyword>
<feature type="signal peptide" evidence="1">
    <location>
        <begin position="1"/>
        <end position="18"/>
    </location>
</feature>
<sequence length="90" mass="9663">MQVLSLLLLLFASGTVSGSYGENGKISGAGVDSSNKLSSKLNEGYRFKGIGSSKVGNQVEVVTIAVSVIRTEYTNQHQLESENQYAYMPD</sequence>
<gene>
    <name evidence="2" type="primary">Dmoj\GI26910</name>
    <name evidence="2" type="ORF">Dmoj_GI26910</name>
</gene>
<dbReference type="EMBL" id="CH933809">
    <property type="protein sequence ID" value="KRG06678.1"/>
    <property type="molecule type" value="Genomic_DNA"/>
</dbReference>
<dbReference type="AlphaFoldDB" id="A0A0Q9XDL1"/>
<feature type="chain" id="PRO_5006387827" evidence="1">
    <location>
        <begin position="19"/>
        <end position="90"/>
    </location>
</feature>
<dbReference type="Proteomes" id="UP000009192">
    <property type="component" value="Unassembled WGS sequence"/>
</dbReference>
<keyword evidence="3" id="KW-1185">Reference proteome</keyword>